<gene>
    <name evidence="1" type="ORF">CLUMA_CG005358</name>
</gene>
<evidence type="ECO:0000313" key="2">
    <source>
        <dbReference type="Proteomes" id="UP000183832"/>
    </source>
</evidence>
<dbReference type="EMBL" id="CVRI01000021">
    <property type="protein sequence ID" value="CRK91715.1"/>
    <property type="molecule type" value="Genomic_DNA"/>
</dbReference>
<evidence type="ECO:0000313" key="1">
    <source>
        <dbReference type="EMBL" id="CRK91715.1"/>
    </source>
</evidence>
<protein>
    <submittedName>
        <fullName evidence="1">CLUMA_CG005358, isoform A</fullName>
    </submittedName>
</protein>
<proteinExistence type="predicted"/>
<sequence length="120" mass="14599">MRTHSVNKRQYLSNDTPNNKQTYRNKFSFKLSEEWLTKLCLYPLEIILVKEKFLSWVKFAYEYLLIVKRRCRTHPTIGKACRLLIQNKHNNLKCCLMMFISENLFRNYIKQMSTKDKKEI</sequence>
<organism evidence="1 2">
    <name type="scientific">Clunio marinus</name>
    <dbReference type="NCBI Taxonomy" id="568069"/>
    <lineage>
        <taxon>Eukaryota</taxon>
        <taxon>Metazoa</taxon>
        <taxon>Ecdysozoa</taxon>
        <taxon>Arthropoda</taxon>
        <taxon>Hexapoda</taxon>
        <taxon>Insecta</taxon>
        <taxon>Pterygota</taxon>
        <taxon>Neoptera</taxon>
        <taxon>Endopterygota</taxon>
        <taxon>Diptera</taxon>
        <taxon>Nematocera</taxon>
        <taxon>Chironomoidea</taxon>
        <taxon>Chironomidae</taxon>
        <taxon>Clunio</taxon>
    </lineage>
</organism>
<accession>A0A1J1HUN9</accession>
<reference evidence="1 2" key="1">
    <citation type="submission" date="2015-04" db="EMBL/GenBank/DDBJ databases">
        <authorList>
            <person name="Syromyatnikov M.Y."/>
            <person name="Popov V.N."/>
        </authorList>
    </citation>
    <scope>NUCLEOTIDE SEQUENCE [LARGE SCALE GENOMIC DNA]</scope>
</reference>
<keyword evidence="2" id="KW-1185">Reference proteome</keyword>
<dbReference type="OrthoDB" id="2250192at2759"/>
<name>A0A1J1HUN9_9DIPT</name>
<dbReference type="AlphaFoldDB" id="A0A1J1HUN9"/>
<dbReference type="Proteomes" id="UP000183832">
    <property type="component" value="Unassembled WGS sequence"/>
</dbReference>